<organism evidence="2 3">
    <name type="scientific">Candolleomyces aberdarensis</name>
    <dbReference type="NCBI Taxonomy" id="2316362"/>
    <lineage>
        <taxon>Eukaryota</taxon>
        <taxon>Fungi</taxon>
        <taxon>Dikarya</taxon>
        <taxon>Basidiomycota</taxon>
        <taxon>Agaricomycotina</taxon>
        <taxon>Agaricomycetes</taxon>
        <taxon>Agaricomycetidae</taxon>
        <taxon>Agaricales</taxon>
        <taxon>Agaricineae</taxon>
        <taxon>Psathyrellaceae</taxon>
        <taxon>Candolleomyces</taxon>
    </lineage>
</organism>
<dbReference type="PANTHER" id="PTHR44167">
    <property type="entry name" value="OVARIAN-SPECIFIC SERINE/THREONINE-PROTEIN KINASE LOK-RELATED"/>
    <property type="match status" value="1"/>
</dbReference>
<dbReference type="SUPFAM" id="SSF56112">
    <property type="entry name" value="Protein kinase-like (PK-like)"/>
    <property type="match status" value="1"/>
</dbReference>
<evidence type="ECO:0000313" key="2">
    <source>
        <dbReference type="EMBL" id="RXW22550.1"/>
    </source>
</evidence>
<dbReference type="GO" id="GO:0005524">
    <property type="term" value="F:ATP binding"/>
    <property type="evidence" value="ECO:0007669"/>
    <property type="project" value="InterPro"/>
</dbReference>
<gene>
    <name evidence="2" type="ORF">EST38_g3323</name>
</gene>
<dbReference type="AlphaFoldDB" id="A0A4Q2DQ88"/>
<dbReference type="PANTHER" id="PTHR44167:SF24">
    <property type="entry name" value="SERINE_THREONINE-PROTEIN KINASE CHK2"/>
    <property type="match status" value="1"/>
</dbReference>
<dbReference type="InterPro" id="IPR011009">
    <property type="entry name" value="Kinase-like_dom_sf"/>
</dbReference>
<proteinExistence type="predicted"/>
<accession>A0A4Q2DQ88</accession>
<dbReference type="Proteomes" id="UP000290288">
    <property type="component" value="Unassembled WGS sequence"/>
</dbReference>
<dbReference type="GO" id="GO:0004672">
    <property type="term" value="F:protein kinase activity"/>
    <property type="evidence" value="ECO:0007669"/>
    <property type="project" value="InterPro"/>
</dbReference>
<dbReference type="EMBL" id="SDEE01000068">
    <property type="protein sequence ID" value="RXW22550.1"/>
    <property type="molecule type" value="Genomic_DNA"/>
</dbReference>
<dbReference type="PROSITE" id="PS50011">
    <property type="entry name" value="PROTEIN_KINASE_DOM"/>
    <property type="match status" value="1"/>
</dbReference>
<dbReference type="Gene3D" id="1.10.510.10">
    <property type="entry name" value="Transferase(Phosphotransferase) domain 1"/>
    <property type="match status" value="1"/>
</dbReference>
<dbReference type="STRING" id="2316362.A0A4Q2DQ88"/>
<protein>
    <recommendedName>
        <fullName evidence="1">Protein kinase domain-containing protein</fullName>
    </recommendedName>
</protein>
<name>A0A4Q2DQ88_9AGAR</name>
<dbReference type="Pfam" id="PF00069">
    <property type="entry name" value="Pkinase"/>
    <property type="match status" value="1"/>
</dbReference>
<reference evidence="2 3" key="1">
    <citation type="submission" date="2019-01" db="EMBL/GenBank/DDBJ databases">
        <title>Draft genome sequence of Psathyrella aberdarensis IHI B618.</title>
        <authorList>
            <person name="Buettner E."/>
            <person name="Kellner H."/>
        </authorList>
    </citation>
    <scope>NUCLEOTIDE SEQUENCE [LARGE SCALE GENOMIC DNA]</scope>
    <source>
        <strain evidence="2 3">IHI B618</strain>
    </source>
</reference>
<sequence>MALSLAQAKLNAPFGSWDLDIGKAKVIADSTGLFISDIRSLWLYTARSPQANQSYFVKIVEVGGDQFHPGGGWSSQDEMKAYNTRILTREILFMTMAGEDCSVQPVGRVYDQGALCGVVTPLEMILKLTETSHILGLKEDSVPTSNLPPKEHIQDLQDLVKRLHQKGIIHGDIKPHNLLRRKKDSHLIFCDFATAALESANQKPLGSTAEYNSPFRANIATGIYPLTKADDLYATGITMWQIYTGLTPFDNVDADFMDEVIASGCQPNLLAVDDKYVREFINSYLEAGNPPLQLADGQTARSWPVCVEATVVFADCAQATSALHTYETVVHCDGCQNGKCAQRYCVPGVVSSVDKVKCQAC</sequence>
<dbReference type="OrthoDB" id="1668230at2759"/>
<evidence type="ECO:0000313" key="3">
    <source>
        <dbReference type="Proteomes" id="UP000290288"/>
    </source>
</evidence>
<feature type="domain" description="Protein kinase" evidence="1">
    <location>
        <begin position="23"/>
        <end position="311"/>
    </location>
</feature>
<dbReference type="SMART" id="SM00220">
    <property type="entry name" value="S_TKc"/>
    <property type="match status" value="1"/>
</dbReference>
<keyword evidence="3" id="KW-1185">Reference proteome</keyword>
<comment type="caution">
    <text evidence="2">The sequence shown here is derived from an EMBL/GenBank/DDBJ whole genome shotgun (WGS) entry which is preliminary data.</text>
</comment>
<evidence type="ECO:0000259" key="1">
    <source>
        <dbReference type="PROSITE" id="PS50011"/>
    </source>
</evidence>
<dbReference type="InterPro" id="IPR000719">
    <property type="entry name" value="Prot_kinase_dom"/>
</dbReference>